<protein>
    <recommendedName>
        <fullName evidence="17">Secretory carrier-associated membrane protein</fullName>
        <shortName evidence="17">Secretory carrier membrane protein</shortName>
    </recommendedName>
</protein>
<evidence type="ECO:0000256" key="6">
    <source>
        <dbReference type="ARBA" id="ARBA00022475"/>
    </source>
</evidence>
<keyword evidence="5 17" id="KW-0813">Transport</keyword>
<dbReference type="GO" id="GO:0005886">
    <property type="term" value="C:plasma membrane"/>
    <property type="evidence" value="ECO:0007669"/>
    <property type="project" value="UniProtKB-SubCell"/>
</dbReference>
<dbReference type="GO" id="GO:0006887">
    <property type="term" value="P:exocytosis"/>
    <property type="evidence" value="ECO:0007669"/>
    <property type="project" value="UniProtKB-KW"/>
</dbReference>
<dbReference type="GO" id="GO:0032588">
    <property type="term" value="C:trans-Golgi network membrane"/>
    <property type="evidence" value="ECO:0007669"/>
    <property type="project" value="TreeGrafter"/>
</dbReference>
<keyword evidence="14" id="KW-0472">Membrane</keyword>
<evidence type="ECO:0000256" key="10">
    <source>
        <dbReference type="ARBA" id="ARBA00022927"/>
    </source>
</evidence>
<evidence type="ECO:0000256" key="11">
    <source>
        <dbReference type="ARBA" id="ARBA00022989"/>
    </source>
</evidence>
<keyword evidence="20" id="KW-1185">Reference proteome</keyword>
<name>A0AA88N8Q0_CHASR</name>
<evidence type="ECO:0000256" key="5">
    <source>
        <dbReference type="ARBA" id="ARBA00022448"/>
    </source>
</evidence>
<feature type="compositionally biased region" description="Basic and acidic residues" evidence="18">
    <location>
        <begin position="29"/>
        <end position="49"/>
    </location>
</feature>
<evidence type="ECO:0000256" key="7">
    <source>
        <dbReference type="ARBA" id="ARBA00022483"/>
    </source>
</evidence>
<evidence type="ECO:0000256" key="8">
    <source>
        <dbReference type="ARBA" id="ARBA00022692"/>
    </source>
</evidence>
<accession>A0AA88N8Q0</accession>
<evidence type="ECO:0000256" key="13">
    <source>
        <dbReference type="ARBA" id="ARBA00023034"/>
    </source>
</evidence>
<keyword evidence="10" id="KW-0653">Protein transport</keyword>
<keyword evidence="13" id="KW-0333">Golgi apparatus</keyword>
<keyword evidence="6" id="KW-1003">Cell membrane</keyword>
<comment type="similarity">
    <text evidence="16">Belongs to the SCAMP family. SCAMP5 subfamily.</text>
</comment>
<dbReference type="InterPro" id="IPR007273">
    <property type="entry name" value="SCAMP"/>
</dbReference>
<evidence type="ECO:0000256" key="12">
    <source>
        <dbReference type="ARBA" id="ARBA00023018"/>
    </source>
</evidence>
<comment type="subcellular location">
    <subcellularLocation>
        <location evidence="4">Cell membrane</location>
        <topology evidence="4">Multi-pass membrane protein</topology>
    </subcellularLocation>
    <subcellularLocation>
        <location evidence="3">Cytoplasmic vesicle</location>
        <location evidence="3">Secretory vesicle</location>
        <location evidence="3">Synaptic vesicle membrane</location>
        <topology evidence="3">Multi-pass membrane protein</topology>
    </subcellularLocation>
    <subcellularLocation>
        <location evidence="1">Golgi apparatus</location>
        <location evidence="1">trans-Golgi network membrane</location>
        <topology evidence="1">Multi-pass membrane protein</topology>
    </subcellularLocation>
    <subcellularLocation>
        <location evidence="17">Membrane</location>
        <topology evidence="17">Multi-pass membrane protein</topology>
    </subcellularLocation>
    <subcellularLocation>
        <location evidence="2">Recycling endosome membrane</location>
        <topology evidence="2">Multi-pass membrane protein</topology>
    </subcellularLocation>
</comment>
<comment type="caution">
    <text evidence="19">The sequence shown here is derived from an EMBL/GenBank/DDBJ whole genome shotgun (WGS) entry which is preliminary data.</text>
</comment>
<sequence length="104" mass="11932">MDRESNGIDRPAAPLGPARVGSPSTDDCAEGREGGRSRQETHKPEDRGTQQRVHMAEPNFPPLPGFIPVKPCFYQDFDEIPEQHRSMCKKMYHLWMCALFYRVQ</sequence>
<evidence type="ECO:0000313" key="19">
    <source>
        <dbReference type="EMBL" id="KAK2853585.1"/>
    </source>
</evidence>
<feature type="region of interest" description="Disordered" evidence="18">
    <location>
        <begin position="1"/>
        <end position="60"/>
    </location>
</feature>
<dbReference type="Pfam" id="PF04144">
    <property type="entry name" value="SCAMP"/>
    <property type="match status" value="1"/>
</dbReference>
<dbReference type="GO" id="GO:0030672">
    <property type="term" value="C:synaptic vesicle membrane"/>
    <property type="evidence" value="ECO:0007669"/>
    <property type="project" value="UniProtKB-SubCell"/>
</dbReference>
<evidence type="ECO:0000256" key="14">
    <source>
        <dbReference type="ARBA" id="ARBA00023136"/>
    </source>
</evidence>
<evidence type="ECO:0000256" key="17">
    <source>
        <dbReference type="RuleBase" id="RU363122"/>
    </source>
</evidence>
<evidence type="ECO:0000256" key="1">
    <source>
        <dbReference type="ARBA" id="ARBA00004166"/>
    </source>
</evidence>
<evidence type="ECO:0000256" key="16">
    <source>
        <dbReference type="ARBA" id="ARBA00038169"/>
    </source>
</evidence>
<gene>
    <name evidence="19" type="ORF">Q5P01_006246</name>
</gene>
<dbReference type="PANTHER" id="PTHR10687">
    <property type="entry name" value="SECRETORY CARRIER-ASSOCIATED MEMBRANE PROTEIN SCAMP"/>
    <property type="match status" value="1"/>
</dbReference>
<evidence type="ECO:0000256" key="2">
    <source>
        <dbReference type="ARBA" id="ARBA00004195"/>
    </source>
</evidence>
<proteinExistence type="inferred from homology"/>
<reference evidence="19" key="1">
    <citation type="submission" date="2023-07" db="EMBL/GenBank/DDBJ databases">
        <title>Chromosome-level Genome Assembly of Striped Snakehead (Channa striata).</title>
        <authorList>
            <person name="Liu H."/>
        </authorList>
    </citation>
    <scope>NUCLEOTIDE SEQUENCE</scope>
    <source>
        <strain evidence="19">Gz</strain>
        <tissue evidence="19">Muscle</tissue>
    </source>
</reference>
<evidence type="ECO:0000256" key="15">
    <source>
        <dbReference type="ARBA" id="ARBA00023329"/>
    </source>
</evidence>
<organism evidence="19 20">
    <name type="scientific">Channa striata</name>
    <name type="common">Snakehead murrel</name>
    <name type="synonym">Ophicephalus striatus</name>
    <dbReference type="NCBI Taxonomy" id="64152"/>
    <lineage>
        <taxon>Eukaryota</taxon>
        <taxon>Metazoa</taxon>
        <taxon>Chordata</taxon>
        <taxon>Craniata</taxon>
        <taxon>Vertebrata</taxon>
        <taxon>Euteleostomi</taxon>
        <taxon>Actinopterygii</taxon>
        <taxon>Neopterygii</taxon>
        <taxon>Teleostei</taxon>
        <taxon>Neoteleostei</taxon>
        <taxon>Acanthomorphata</taxon>
        <taxon>Anabantaria</taxon>
        <taxon>Anabantiformes</taxon>
        <taxon>Channoidei</taxon>
        <taxon>Channidae</taxon>
        <taxon>Channa</taxon>
    </lineage>
</organism>
<keyword evidence="12" id="KW-0770">Synapse</keyword>
<evidence type="ECO:0000256" key="3">
    <source>
        <dbReference type="ARBA" id="ARBA00004644"/>
    </source>
</evidence>
<keyword evidence="8" id="KW-0812">Transmembrane</keyword>
<dbReference type="GO" id="GO:0055038">
    <property type="term" value="C:recycling endosome membrane"/>
    <property type="evidence" value="ECO:0007669"/>
    <property type="project" value="UniProtKB-SubCell"/>
</dbReference>
<dbReference type="AlphaFoldDB" id="A0AA88N8Q0"/>
<dbReference type="PANTHER" id="PTHR10687:SF5">
    <property type="entry name" value="SECRETORY CARRIER-ASSOCIATED MEMBRANE PROTEIN 5"/>
    <property type="match status" value="1"/>
</dbReference>
<dbReference type="EMBL" id="JAUPFM010000004">
    <property type="protein sequence ID" value="KAK2853585.1"/>
    <property type="molecule type" value="Genomic_DNA"/>
</dbReference>
<evidence type="ECO:0000256" key="9">
    <source>
        <dbReference type="ARBA" id="ARBA00022753"/>
    </source>
</evidence>
<keyword evidence="15" id="KW-0968">Cytoplasmic vesicle</keyword>
<keyword evidence="11" id="KW-1133">Transmembrane helix</keyword>
<dbReference type="GO" id="GO:0015031">
    <property type="term" value="P:protein transport"/>
    <property type="evidence" value="ECO:0007669"/>
    <property type="project" value="UniProtKB-KW"/>
</dbReference>
<dbReference type="Proteomes" id="UP001187415">
    <property type="component" value="Unassembled WGS sequence"/>
</dbReference>
<keyword evidence="7" id="KW-0268">Exocytosis</keyword>
<keyword evidence="9" id="KW-0967">Endosome</keyword>
<evidence type="ECO:0000256" key="18">
    <source>
        <dbReference type="SAM" id="MobiDB-lite"/>
    </source>
</evidence>
<evidence type="ECO:0000313" key="20">
    <source>
        <dbReference type="Proteomes" id="UP001187415"/>
    </source>
</evidence>
<evidence type="ECO:0000256" key="4">
    <source>
        <dbReference type="ARBA" id="ARBA00004651"/>
    </source>
</evidence>